<dbReference type="GO" id="GO:0016020">
    <property type="term" value="C:membrane"/>
    <property type="evidence" value="ECO:0007669"/>
    <property type="project" value="TreeGrafter"/>
</dbReference>
<feature type="transmembrane region" description="Helical" evidence="2">
    <location>
        <begin position="161"/>
        <end position="180"/>
    </location>
</feature>
<gene>
    <name evidence="4" type="ORF">AVDCRST_MAG67-904</name>
</gene>
<evidence type="ECO:0000313" key="4">
    <source>
        <dbReference type="EMBL" id="CAA9481562.1"/>
    </source>
</evidence>
<dbReference type="Pfam" id="PF01757">
    <property type="entry name" value="Acyl_transf_3"/>
    <property type="match status" value="1"/>
</dbReference>
<feature type="transmembrane region" description="Helical" evidence="2">
    <location>
        <begin position="252"/>
        <end position="270"/>
    </location>
</feature>
<proteinExistence type="predicted"/>
<feature type="transmembrane region" description="Helical" evidence="2">
    <location>
        <begin position="347"/>
        <end position="367"/>
    </location>
</feature>
<evidence type="ECO:0000259" key="3">
    <source>
        <dbReference type="Pfam" id="PF01757"/>
    </source>
</evidence>
<keyword evidence="2" id="KW-0812">Transmembrane</keyword>
<organism evidence="4">
    <name type="scientific">uncultured Solirubrobacteraceae bacterium</name>
    <dbReference type="NCBI Taxonomy" id="1162706"/>
    <lineage>
        <taxon>Bacteria</taxon>
        <taxon>Bacillati</taxon>
        <taxon>Actinomycetota</taxon>
        <taxon>Thermoleophilia</taxon>
        <taxon>Solirubrobacterales</taxon>
        <taxon>Solirubrobacteraceae</taxon>
        <taxon>environmental samples</taxon>
    </lineage>
</organism>
<dbReference type="GO" id="GO:0016747">
    <property type="term" value="F:acyltransferase activity, transferring groups other than amino-acyl groups"/>
    <property type="evidence" value="ECO:0007669"/>
    <property type="project" value="InterPro"/>
</dbReference>
<feature type="transmembrane region" description="Helical" evidence="2">
    <location>
        <begin position="222"/>
        <end position="240"/>
    </location>
</feature>
<sequence length="408" mass="43695">MQTPDVTVTRDGAQYKNDRRSASLDGLRGLAALAIFGFHGWLYTMPAPDATDRSSIGDYAAHELRLGLVAFFVLSGFLLSRPWFAAALEQRRPPNLPRYVRARAARILPAYYAALAGSIVLLWGLRGTPGLRLPPSDALPLFVVFGQNFSVASVMKLNPPMWSLAVEVMFYALLPLIGWLALRLPATRRMQALGPLALLALGLFYNWSIAGHGLGLTFSKTLAAMLPYFALGMLAALGVHGRTIDMRARRSLIVAGVALVVADAVAKAAAPAHGIDVGDAFVVVRDVPSAIGFALVVAALAAAPHSRILGGRLLAGMGTISYGFYLWHVPVLMLLRGYGLLPLDPVAGTLVALVPALAVSALSWFALERPILRWTARRDRRAREAPLGGRGGGIDRRSGGREVATVRP</sequence>
<dbReference type="EMBL" id="CADCVQ010000043">
    <property type="protein sequence ID" value="CAA9481562.1"/>
    <property type="molecule type" value="Genomic_DNA"/>
</dbReference>
<feature type="region of interest" description="Disordered" evidence="1">
    <location>
        <begin position="384"/>
        <end position="408"/>
    </location>
</feature>
<name>A0A6J4S274_9ACTN</name>
<dbReference type="InterPro" id="IPR002656">
    <property type="entry name" value="Acyl_transf_3_dom"/>
</dbReference>
<feature type="domain" description="Acyltransferase 3" evidence="3">
    <location>
        <begin position="22"/>
        <end position="363"/>
    </location>
</feature>
<feature type="transmembrane region" description="Helical" evidence="2">
    <location>
        <begin position="290"/>
        <end position="310"/>
    </location>
</feature>
<evidence type="ECO:0000256" key="2">
    <source>
        <dbReference type="SAM" id="Phobius"/>
    </source>
</evidence>
<reference evidence="4" key="1">
    <citation type="submission" date="2020-02" db="EMBL/GenBank/DDBJ databases">
        <authorList>
            <person name="Meier V. D."/>
        </authorList>
    </citation>
    <scope>NUCLEOTIDE SEQUENCE</scope>
    <source>
        <strain evidence="4">AVDCRST_MAG67</strain>
    </source>
</reference>
<protein>
    <recommendedName>
        <fullName evidence="3">Acyltransferase 3 domain-containing protein</fullName>
    </recommendedName>
</protein>
<dbReference type="PANTHER" id="PTHR23028:SF53">
    <property type="entry name" value="ACYL_TRANSF_3 DOMAIN-CONTAINING PROTEIN"/>
    <property type="match status" value="1"/>
</dbReference>
<dbReference type="GO" id="GO:0009103">
    <property type="term" value="P:lipopolysaccharide biosynthetic process"/>
    <property type="evidence" value="ECO:0007669"/>
    <property type="project" value="TreeGrafter"/>
</dbReference>
<feature type="transmembrane region" description="Helical" evidence="2">
    <location>
        <begin position="105"/>
        <end position="125"/>
    </location>
</feature>
<feature type="transmembrane region" description="Helical" evidence="2">
    <location>
        <begin position="192"/>
        <end position="210"/>
    </location>
</feature>
<evidence type="ECO:0000256" key="1">
    <source>
        <dbReference type="SAM" id="MobiDB-lite"/>
    </source>
</evidence>
<dbReference type="AlphaFoldDB" id="A0A6J4S274"/>
<accession>A0A6J4S274</accession>
<dbReference type="InterPro" id="IPR050879">
    <property type="entry name" value="Acyltransferase_3"/>
</dbReference>
<keyword evidence="2" id="KW-0472">Membrane</keyword>
<keyword evidence="2" id="KW-1133">Transmembrane helix</keyword>
<dbReference type="PANTHER" id="PTHR23028">
    <property type="entry name" value="ACETYLTRANSFERASE"/>
    <property type="match status" value="1"/>
</dbReference>
<feature type="transmembrane region" description="Helical" evidence="2">
    <location>
        <begin position="26"/>
        <end position="44"/>
    </location>
</feature>
<feature type="transmembrane region" description="Helical" evidence="2">
    <location>
        <begin position="64"/>
        <end position="84"/>
    </location>
</feature>